<evidence type="ECO:0000256" key="5">
    <source>
        <dbReference type="ARBA" id="ARBA00023136"/>
    </source>
</evidence>
<dbReference type="InterPro" id="IPR027379">
    <property type="entry name" value="CLS_N"/>
</dbReference>
<evidence type="ECO:0000313" key="9">
    <source>
        <dbReference type="Proteomes" id="UP000215788"/>
    </source>
</evidence>
<feature type="transmembrane region" description="Helical" evidence="6">
    <location>
        <begin position="38"/>
        <end position="56"/>
    </location>
</feature>
<dbReference type="GO" id="GO:0005886">
    <property type="term" value="C:plasma membrane"/>
    <property type="evidence" value="ECO:0007669"/>
    <property type="project" value="UniProtKB-SubCell"/>
</dbReference>
<reference evidence="8 9" key="1">
    <citation type="submission" date="2017-08" db="EMBL/GenBank/DDBJ databases">
        <title>Genomic and metabolic characterisation of spoilage-associated Pseudomonas species.</title>
        <authorList>
            <person name="Stanborough T."/>
            <person name="Fegan N."/>
            <person name="Powell S.M."/>
            <person name="Singh T."/>
            <person name="Tamplin M.L."/>
            <person name="Chandry P.S."/>
        </authorList>
    </citation>
    <scope>NUCLEOTIDE SEQUENCE [LARGE SCALE GENOMIC DNA]</scope>
    <source>
        <strain evidence="8 9">L1802</strain>
    </source>
</reference>
<evidence type="ECO:0000256" key="6">
    <source>
        <dbReference type="SAM" id="Phobius"/>
    </source>
</evidence>
<dbReference type="OrthoDB" id="8455471at2"/>
<sequence length="69" mass="7562">MQIEYIWVALAVVVLLLELWAIKSVLKSGANVNSRCMWVAVLIFVPLLGLLAWLIAGPKQLTDDGSSHS</sequence>
<keyword evidence="5 6" id="KW-0472">Membrane</keyword>
<protein>
    <recommendedName>
        <fullName evidence="7">Cardiolipin synthase N-terminal domain-containing protein</fullName>
    </recommendedName>
</protein>
<feature type="domain" description="Cardiolipin synthase N-terminal" evidence="7">
    <location>
        <begin position="19"/>
        <end position="58"/>
    </location>
</feature>
<name>A0A266NAD3_9PSED</name>
<keyword evidence="3 6" id="KW-0812">Transmembrane</keyword>
<dbReference type="Pfam" id="PF13396">
    <property type="entry name" value="PLDc_N"/>
    <property type="match status" value="1"/>
</dbReference>
<comment type="caution">
    <text evidence="8">The sequence shown here is derived from an EMBL/GenBank/DDBJ whole genome shotgun (WGS) entry which is preliminary data.</text>
</comment>
<comment type="subcellular location">
    <subcellularLocation>
        <location evidence="1">Cell membrane</location>
        <topology evidence="1">Multi-pass membrane protein</topology>
    </subcellularLocation>
</comment>
<dbReference type="EMBL" id="NQKI01000015">
    <property type="protein sequence ID" value="OZY59370.1"/>
    <property type="molecule type" value="Genomic_DNA"/>
</dbReference>
<evidence type="ECO:0000256" key="4">
    <source>
        <dbReference type="ARBA" id="ARBA00022989"/>
    </source>
</evidence>
<feature type="transmembrane region" description="Helical" evidence="6">
    <location>
        <begin position="6"/>
        <end position="26"/>
    </location>
</feature>
<evidence type="ECO:0000256" key="1">
    <source>
        <dbReference type="ARBA" id="ARBA00004651"/>
    </source>
</evidence>
<gene>
    <name evidence="8" type="ORF">CJF39_11650</name>
</gene>
<dbReference type="AlphaFoldDB" id="A0A266NAD3"/>
<dbReference type="Proteomes" id="UP000215788">
    <property type="component" value="Unassembled WGS sequence"/>
</dbReference>
<proteinExistence type="predicted"/>
<keyword evidence="4 6" id="KW-1133">Transmembrane helix</keyword>
<keyword evidence="2" id="KW-1003">Cell membrane</keyword>
<evidence type="ECO:0000256" key="3">
    <source>
        <dbReference type="ARBA" id="ARBA00022692"/>
    </source>
</evidence>
<dbReference type="RefSeq" id="WP_094993569.1">
    <property type="nucleotide sequence ID" value="NZ_NQKI01000015.1"/>
</dbReference>
<evidence type="ECO:0000259" key="7">
    <source>
        <dbReference type="Pfam" id="PF13396"/>
    </source>
</evidence>
<evidence type="ECO:0000256" key="2">
    <source>
        <dbReference type="ARBA" id="ARBA00022475"/>
    </source>
</evidence>
<organism evidence="8 9">
    <name type="scientific">Pseudomonas lundensis</name>
    <dbReference type="NCBI Taxonomy" id="86185"/>
    <lineage>
        <taxon>Bacteria</taxon>
        <taxon>Pseudomonadati</taxon>
        <taxon>Pseudomonadota</taxon>
        <taxon>Gammaproteobacteria</taxon>
        <taxon>Pseudomonadales</taxon>
        <taxon>Pseudomonadaceae</taxon>
        <taxon>Pseudomonas</taxon>
    </lineage>
</organism>
<accession>A0A266NAD3</accession>
<evidence type="ECO:0000313" key="8">
    <source>
        <dbReference type="EMBL" id="OZY59370.1"/>
    </source>
</evidence>